<feature type="compositionally biased region" description="Low complexity" evidence="1">
    <location>
        <begin position="112"/>
        <end position="128"/>
    </location>
</feature>
<proteinExistence type="predicted"/>
<evidence type="ECO:0000313" key="4">
    <source>
        <dbReference type="Proteomes" id="UP001204151"/>
    </source>
</evidence>
<evidence type="ECO:0000313" key="3">
    <source>
        <dbReference type="EMBL" id="MCS0579963.1"/>
    </source>
</evidence>
<feature type="signal peptide" evidence="2">
    <location>
        <begin position="1"/>
        <end position="26"/>
    </location>
</feature>
<feature type="compositionally biased region" description="Polar residues" evidence="1">
    <location>
        <begin position="150"/>
        <end position="163"/>
    </location>
</feature>
<organism evidence="3 4">
    <name type="scientific">Massilia pinisoli</name>
    <dbReference type="NCBI Taxonomy" id="1772194"/>
    <lineage>
        <taxon>Bacteria</taxon>
        <taxon>Pseudomonadati</taxon>
        <taxon>Pseudomonadota</taxon>
        <taxon>Betaproteobacteria</taxon>
        <taxon>Burkholderiales</taxon>
        <taxon>Oxalobacteraceae</taxon>
        <taxon>Telluria group</taxon>
        <taxon>Massilia</taxon>
    </lineage>
</organism>
<reference evidence="3 4" key="1">
    <citation type="submission" date="2022-08" db="EMBL/GenBank/DDBJ databases">
        <title>Reclassification of Massilia species as members of the genera Telluria, Duganella, Pseudoduganella, Mokoshia gen. nov. and Zemynaea gen. nov. using orthogonal and non-orthogonal genome-based approaches.</title>
        <authorList>
            <person name="Bowman J.P."/>
        </authorList>
    </citation>
    <scope>NUCLEOTIDE SEQUENCE [LARGE SCALE GENOMIC DNA]</scope>
    <source>
        <strain evidence="3 4">JCM 31316</strain>
    </source>
</reference>
<dbReference type="Proteomes" id="UP001204151">
    <property type="component" value="Unassembled WGS sequence"/>
</dbReference>
<evidence type="ECO:0000256" key="1">
    <source>
        <dbReference type="SAM" id="MobiDB-lite"/>
    </source>
</evidence>
<feature type="chain" id="PRO_5046665512" evidence="2">
    <location>
        <begin position="27"/>
        <end position="184"/>
    </location>
</feature>
<evidence type="ECO:0000256" key="2">
    <source>
        <dbReference type="SAM" id="SignalP"/>
    </source>
</evidence>
<protein>
    <submittedName>
        <fullName evidence="3">Uncharacterized protein</fullName>
    </submittedName>
</protein>
<name>A0ABT1ZJ80_9BURK</name>
<dbReference type="EMBL" id="JANUGW010000001">
    <property type="protein sequence ID" value="MCS0579963.1"/>
    <property type="molecule type" value="Genomic_DNA"/>
</dbReference>
<feature type="compositionally biased region" description="Pro residues" evidence="1">
    <location>
        <begin position="171"/>
        <end position="184"/>
    </location>
</feature>
<keyword evidence="2" id="KW-0732">Signal</keyword>
<gene>
    <name evidence="3" type="ORF">NX784_00005</name>
</gene>
<dbReference type="RefSeq" id="WP_258814615.1">
    <property type="nucleotide sequence ID" value="NZ_JANUGW010000001.1"/>
</dbReference>
<feature type="region of interest" description="Disordered" evidence="1">
    <location>
        <begin position="112"/>
        <end position="184"/>
    </location>
</feature>
<accession>A0ABT1ZJ80</accession>
<sequence length="184" mass="18940">MSQASSILRGAWIACALCAATVPALAGNHPKAAKDPARWTTGDTTKAQRMATLKKEINAAYAEQQTACKHKSAGSRAACLKQARQIYQHDMAHAPQLLAQAPKGEVSERVVATTTAAPAAPAQPGATAYGNSTMGATGAGAGKDDAVPPSTGQTSGLPPQNMHQPDMQEPNVPPQSSPPPVQQQ</sequence>
<comment type="caution">
    <text evidence="3">The sequence shown here is derived from an EMBL/GenBank/DDBJ whole genome shotgun (WGS) entry which is preliminary data.</text>
</comment>
<keyword evidence="4" id="KW-1185">Reference proteome</keyword>